<dbReference type="EMBL" id="CAJMWX010001196">
    <property type="protein sequence ID" value="CAE6473758.1"/>
    <property type="molecule type" value="Genomic_DNA"/>
</dbReference>
<sequence length="115" mass="12563">MGGTLISVRNGSTDEGAEVSGFDPNGGNHQKWQLQTAGYGQNMTLHNVQTNTYLWFRAQSFVPSFQAKSSRQSQEYIIIPASCGFYISPAQQPGYALSLLHGSEQNGAEVQYSLN</sequence>
<dbReference type="Proteomes" id="UP000663861">
    <property type="component" value="Unassembled WGS sequence"/>
</dbReference>
<accession>A0A8H3H028</accession>
<dbReference type="Proteomes" id="UP000663888">
    <property type="component" value="Unassembled WGS sequence"/>
</dbReference>
<dbReference type="InterPro" id="IPR000772">
    <property type="entry name" value="Ricin_B_lectin"/>
</dbReference>
<dbReference type="InterPro" id="IPR035992">
    <property type="entry name" value="Ricin_B-like_lectins"/>
</dbReference>
<dbReference type="SUPFAM" id="SSF50370">
    <property type="entry name" value="Ricin B-like lectins"/>
    <property type="match status" value="1"/>
</dbReference>
<feature type="domain" description="Ricin B lectin" evidence="2">
    <location>
        <begin position="3"/>
        <end position="54"/>
    </location>
</feature>
<dbReference type="EMBL" id="CAJMWY010000812">
    <property type="protein sequence ID" value="CAE6448131.1"/>
    <property type="molecule type" value="Genomic_DNA"/>
</dbReference>
<dbReference type="Gene3D" id="2.80.10.50">
    <property type="match status" value="1"/>
</dbReference>
<reference evidence="4" key="1">
    <citation type="submission" date="2021-01" db="EMBL/GenBank/DDBJ databases">
        <authorList>
            <person name="Kaushik A."/>
        </authorList>
    </citation>
    <scope>NUCLEOTIDE SEQUENCE</scope>
    <source>
        <strain evidence="4">AG4-R118</strain>
        <strain evidence="3">AG4-RS23</strain>
    </source>
</reference>
<comment type="caution">
    <text evidence="4">The sequence shown here is derived from an EMBL/GenBank/DDBJ whole genome shotgun (WGS) entry which is preliminary data.</text>
</comment>
<evidence type="ECO:0000313" key="5">
    <source>
        <dbReference type="Proteomes" id="UP000663888"/>
    </source>
</evidence>
<evidence type="ECO:0000313" key="4">
    <source>
        <dbReference type="EMBL" id="CAE6473758.1"/>
    </source>
</evidence>
<protein>
    <recommendedName>
        <fullName evidence="2">Ricin B lectin domain-containing protein</fullName>
    </recommendedName>
</protein>
<gene>
    <name evidence="4" type="ORF">RDB_LOCUS112099</name>
    <name evidence="3" type="ORF">RDB_LOCUS50890</name>
</gene>
<evidence type="ECO:0000259" key="2">
    <source>
        <dbReference type="Pfam" id="PF14200"/>
    </source>
</evidence>
<evidence type="ECO:0000313" key="3">
    <source>
        <dbReference type="EMBL" id="CAE6448131.1"/>
    </source>
</evidence>
<proteinExistence type="predicted"/>
<organism evidence="4 5">
    <name type="scientific">Rhizoctonia solani</name>
    <dbReference type="NCBI Taxonomy" id="456999"/>
    <lineage>
        <taxon>Eukaryota</taxon>
        <taxon>Fungi</taxon>
        <taxon>Dikarya</taxon>
        <taxon>Basidiomycota</taxon>
        <taxon>Agaricomycotina</taxon>
        <taxon>Agaricomycetes</taxon>
        <taxon>Cantharellales</taxon>
        <taxon>Ceratobasidiaceae</taxon>
        <taxon>Rhizoctonia</taxon>
    </lineage>
</organism>
<feature type="region of interest" description="Disordered" evidence="1">
    <location>
        <begin position="1"/>
        <end position="30"/>
    </location>
</feature>
<name>A0A8H3H028_9AGAM</name>
<dbReference type="Pfam" id="PF14200">
    <property type="entry name" value="RicinB_lectin_2"/>
    <property type="match status" value="1"/>
</dbReference>
<dbReference type="AlphaFoldDB" id="A0A8H3H028"/>
<evidence type="ECO:0000256" key="1">
    <source>
        <dbReference type="SAM" id="MobiDB-lite"/>
    </source>
</evidence>